<organism evidence="1 2">
    <name type="scientific">Morganella phage vB_MmoM_MP1</name>
    <dbReference type="NCBI Taxonomy" id="1852628"/>
    <lineage>
        <taxon>Viruses</taxon>
        <taxon>Duplodnaviria</taxon>
        <taxon>Heunggongvirae</taxon>
        <taxon>Uroviricota</taxon>
        <taxon>Caudoviricetes</taxon>
        <taxon>Pantevenvirales</taxon>
        <taxon>Straboviridae</taxon>
        <taxon>Gualtarvirus</taxon>
        <taxon>Gualtarvirus mp1</taxon>
    </lineage>
</organism>
<evidence type="ECO:0000313" key="2">
    <source>
        <dbReference type="Proteomes" id="UP000203816"/>
    </source>
</evidence>
<name>A0A192YAZ6_9CAUD</name>
<reference evidence="1 2" key="1">
    <citation type="submission" date="2016-04" db="EMBL/GenBank/DDBJ databases">
        <title>Comparative genomics of Morganella phages MP1 and MP2 define new clades among the T4 and T7-like Viruses.</title>
        <authorList>
            <person name="Pinto G."/>
            <person name="Oliveira A."/>
            <person name="Malgorzata L."/>
            <person name="Kropinski A."/>
            <person name="Azeredo J."/>
        </authorList>
    </citation>
    <scope>NUCLEOTIDE SEQUENCE [LARGE SCALE GENOMIC DNA]</scope>
</reference>
<keyword evidence="2" id="KW-1185">Reference proteome</keyword>
<sequence>MMIPISKDEFDDIRFDEDLIKTVKHSENYDIITVYVFESKDSETELYSVVSIDSTSFFKHTK</sequence>
<proteinExistence type="predicted"/>
<protein>
    <recommendedName>
        <fullName evidence="3">Modifier of suppressor tRNAs</fullName>
    </recommendedName>
</protein>
<dbReference type="Proteomes" id="UP000203816">
    <property type="component" value="Segment"/>
</dbReference>
<dbReference type="EMBL" id="KX078569">
    <property type="protein sequence ID" value="ANM46648.1"/>
    <property type="molecule type" value="Genomic_DNA"/>
</dbReference>
<dbReference type="RefSeq" id="YP_009279867.1">
    <property type="nucleotide sequence ID" value="NC_031020.1"/>
</dbReference>
<gene>
    <name evidence="1" type="ORF">MP1_gp0010</name>
</gene>
<accession>A0A192YAZ6</accession>
<dbReference type="KEGG" id="vg:29059285"/>
<evidence type="ECO:0008006" key="3">
    <source>
        <dbReference type="Google" id="ProtNLM"/>
    </source>
</evidence>
<dbReference type="GeneID" id="29059285"/>
<evidence type="ECO:0000313" key="1">
    <source>
        <dbReference type="EMBL" id="ANM46648.1"/>
    </source>
</evidence>